<feature type="region of interest" description="Disordered" evidence="1">
    <location>
        <begin position="103"/>
        <end position="132"/>
    </location>
</feature>
<name>U4L0K1_PYROM</name>
<gene>
    <name evidence="2" type="ORF">PCON_05146</name>
</gene>
<protein>
    <submittedName>
        <fullName evidence="2">Uncharacterized protein</fullName>
    </submittedName>
</protein>
<organism evidence="2 3">
    <name type="scientific">Pyronema omphalodes (strain CBS 100304)</name>
    <name type="common">Pyronema confluens</name>
    <dbReference type="NCBI Taxonomy" id="1076935"/>
    <lineage>
        <taxon>Eukaryota</taxon>
        <taxon>Fungi</taxon>
        <taxon>Dikarya</taxon>
        <taxon>Ascomycota</taxon>
        <taxon>Pezizomycotina</taxon>
        <taxon>Pezizomycetes</taxon>
        <taxon>Pezizales</taxon>
        <taxon>Pyronemataceae</taxon>
        <taxon>Pyronema</taxon>
    </lineage>
</organism>
<feature type="compositionally biased region" description="Basic and acidic residues" evidence="1">
    <location>
        <begin position="31"/>
        <end position="43"/>
    </location>
</feature>
<reference evidence="2 3" key="1">
    <citation type="journal article" date="2013" name="PLoS Genet.">
        <title>The genome and development-dependent transcriptomes of Pyronema confluens: a window into fungal evolution.</title>
        <authorList>
            <person name="Traeger S."/>
            <person name="Altegoer F."/>
            <person name="Freitag M."/>
            <person name="Gabaldon T."/>
            <person name="Kempken F."/>
            <person name="Kumar A."/>
            <person name="Marcet-Houben M."/>
            <person name="Poggeler S."/>
            <person name="Stajich J.E."/>
            <person name="Nowrousian M."/>
        </authorList>
    </citation>
    <scope>NUCLEOTIDE SEQUENCE [LARGE SCALE GENOMIC DNA]</scope>
    <source>
        <strain evidence="3">CBS 100304</strain>
        <tissue evidence="2">Vegetative mycelium</tissue>
    </source>
</reference>
<dbReference type="EMBL" id="HF935261">
    <property type="protein sequence ID" value="CCX05559.1"/>
    <property type="molecule type" value="Genomic_DNA"/>
</dbReference>
<sequence>MEPRDISFAETGLVRRTKSQKLLSLVRRGRKSDVSKDRKESVRARLSRSMSTSVRAIPRLLVGDKAKEPLPEEDKALKKLKRRESDERWRQFNVEIEKQKKIWEAENKDKVHTRQEPKAPKKRRESEQEQEE</sequence>
<evidence type="ECO:0000313" key="3">
    <source>
        <dbReference type="Proteomes" id="UP000018144"/>
    </source>
</evidence>
<keyword evidence="3" id="KW-1185">Reference proteome</keyword>
<evidence type="ECO:0000256" key="1">
    <source>
        <dbReference type="SAM" id="MobiDB-lite"/>
    </source>
</evidence>
<dbReference type="OrthoDB" id="10494837at2759"/>
<evidence type="ECO:0000313" key="2">
    <source>
        <dbReference type="EMBL" id="CCX05559.1"/>
    </source>
</evidence>
<feature type="region of interest" description="Disordered" evidence="1">
    <location>
        <begin position="25"/>
        <end position="50"/>
    </location>
</feature>
<dbReference type="Proteomes" id="UP000018144">
    <property type="component" value="Unassembled WGS sequence"/>
</dbReference>
<accession>U4L0K1</accession>
<proteinExistence type="predicted"/>
<dbReference type="AlphaFoldDB" id="U4L0K1"/>